<comment type="pathway">
    <text evidence="1 13">Carbohydrate degradation; glycolysis; pyruvate from D-glyceraldehyde 3-phosphate: step 5/5.</text>
</comment>
<evidence type="ECO:0000256" key="7">
    <source>
        <dbReference type="ARBA" id="ARBA00022777"/>
    </source>
</evidence>
<organism evidence="15 16">
    <name type="scientific">OM182 bacterium</name>
    <dbReference type="NCBI Taxonomy" id="2510334"/>
    <lineage>
        <taxon>Bacteria</taxon>
        <taxon>Pseudomonadati</taxon>
        <taxon>Pseudomonadota</taxon>
        <taxon>Gammaproteobacteria</taxon>
        <taxon>OMG group</taxon>
        <taxon>OM182 clade</taxon>
    </lineage>
</organism>
<dbReference type="GO" id="GO:0000287">
    <property type="term" value="F:magnesium ion binding"/>
    <property type="evidence" value="ECO:0007669"/>
    <property type="project" value="UniProtKB-UniRule"/>
</dbReference>
<dbReference type="InterPro" id="IPR011037">
    <property type="entry name" value="Pyrv_Knase-like_insert_dom_sf"/>
</dbReference>
<dbReference type="InterPro" id="IPR001697">
    <property type="entry name" value="Pyr_Knase"/>
</dbReference>
<keyword evidence="7 13" id="KW-0418">Kinase</keyword>
<dbReference type="PANTHER" id="PTHR11817">
    <property type="entry name" value="PYRUVATE KINASE"/>
    <property type="match status" value="1"/>
</dbReference>
<dbReference type="PRINTS" id="PR01050">
    <property type="entry name" value="PYRUVTKNASE"/>
</dbReference>
<evidence type="ECO:0000256" key="10">
    <source>
        <dbReference type="ARBA" id="ARBA00023152"/>
    </source>
</evidence>
<gene>
    <name evidence="15" type="primary">pyk</name>
    <name evidence="15" type="ORF">EVA69_06415</name>
</gene>
<keyword evidence="10 13" id="KW-0324">Glycolysis</keyword>
<evidence type="ECO:0000256" key="11">
    <source>
        <dbReference type="ARBA" id="ARBA00023317"/>
    </source>
</evidence>
<evidence type="ECO:0000313" key="16">
    <source>
        <dbReference type="Proteomes" id="UP000320404"/>
    </source>
</evidence>
<dbReference type="InterPro" id="IPR040442">
    <property type="entry name" value="Pyrv_kinase-like_dom_sf"/>
</dbReference>
<dbReference type="FunFam" id="2.40.33.10:FF:000001">
    <property type="entry name" value="Pyruvate kinase"/>
    <property type="match status" value="1"/>
</dbReference>
<keyword evidence="5" id="KW-0479">Metal-binding</keyword>
<dbReference type="AlphaFoldDB" id="A0A520RUH8"/>
<dbReference type="InterPro" id="IPR015806">
    <property type="entry name" value="Pyrv_Knase_insert_dom_sf"/>
</dbReference>
<dbReference type="GO" id="GO:0005524">
    <property type="term" value="F:ATP binding"/>
    <property type="evidence" value="ECO:0007669"/>
    <property type="project" value="UniProtKB-KW"/>
</dbReference>
<dbReference type="SUPFAM" id="SSF50800">
    <property type="entry name" value="PK beta-barrel domain-like"/>
    <property type="match status" value="1"/>
</dbReference>
<keyword evidence="11 15" id="KW-0670">Pyruvate</keyword>
<evidence type="ECO:0000256" key="6">
    <source>
        <dbReference type="ARBA" id="ARBA00022741"/>
    </source>
</evidence>
<dbReference type="EMBL" id="SHAH01000116">
    <property type="protein sequence ID" value="RZO73857.1"/>
    <property type="molecule type" value="Genomic_DNA"/>
</dbReference>
<evidence type="ECO:0000256" key="5">
    <source>
        <dbReference type="ARBA" id="ARBA00022723"/>
    </source>
</evidence>
<dbReference type="GO" id="GO:0016301">
    <property type="term" value="F:kinase activity"/>
    <property type="evidence" value="ECO:0007669"/>
    <property type="project" value="UniProtKB-KW"/>
</dbReference>
<evidence type="ECO:0000259" key="14">
    <source>
        <dbReference type="Pfam" id="PF00224"/>
    </source>
</evidence>
<dbReference type="EC" id="2.7.1.40" evidence="3 12"/>
<accession>A0A520RUH8</accession>
<comment type="similarity">
    <text evidence="2 13">Belongs to the pyruvate kinase family.</text>
</comment>
<dbReference type="NCBIfam" id="NF004491">
    <property type="entry name" value="PRK05826.1"/>
    <property type="match status" value="1"/>
</dbReference>
<dbReference type="InterPro" id="IPR015813">
    <property type="entry name" value="Pyrv/PenolPyrv_kinase-like_dom"/>
</dbReference>
<dbReference type="Gene3D" id="2.40.33.10">
    <property type="entry name" value="PK beta-barrel domain-like"/>
    <property type="match status" value="1"/>
</dbReference>
<feature type="domain" description="Pyruvate kinase barrel" evidence="14">
    <location>
        <begin position="10"/>
        <end position="334"/>
    </location>
</feature>
<evidence type="ECO:0000256" key="4">
    <source>
        <dbReference type="ARBA" id="ARBA00022679"/>
    </source>
</evidence>
<dbReference type="Proteomes" id="UP000320404">
    <property type="component" value="Unassembled WGS sequence"/>
</dbReference>
<sequence>MPDPQSLSQRKTKIIATVGPACDDVATLEDMIHAGLNVVRLNLSHGDYESHANRVAQVRQAASNVGAHVAIMVDTKGIEVRTGLLEDGPVFLEADQTFTLFADDRKGNLAGVSVSYRKLSAGVKKGDVILLDDGAIELSVAAVNAAAIECVVVHGGMLGERKGVNLPGAQLAISAISPEFLENLENEIDFAVAQQVDYMAASFVQSGSEIQGIRDRLNARGSNIPIIAKIENQAGVDNVEAIVAAADGIMVARGDLGVELPLAEVPSTQKKLIQCSVTNGKPAVTATQMLASMETNPKPTRAEASDVANAILDGTSAVMLSGETAVGQYPVVAIQTMSAIALRAEASLREFGFLQTIRMTEAAKIAEAIGQAAARLAEQLQA</sequence>
<evidence type="ECO:0000256" key="8">
    <source>
        <dbReference type="ARBA" id="ARBA00022840"/>
    </source>
</evidence>
<keyword evidence="8" id="KW-0067">ATP-binding</keyword>
<evidence type="ECO:0000256" key="2">
    <source>
        <dbReference type="ARBA" id="ARBA00008663"/>
    </source>
</evidence>
<dbReference type="InterPro" id="IPR036918">
    <property type="entry name" value="Pyrv_Knase_C_sf"/>
</dbReference>
<comment type="caution">
    <text evidence="15">The sequence shown here is derived from an EMBL/GenBank/DDBJ whole genome shotgun (WGS) entry which is preliminary data.</text>
</comment>
<evidence type="ECO:0000256" key="13">
    <source>
        <dbReference type="RuleBase" id="RU000504"/>
    </source>
</evidence>
<feature type="non-terminal residue" evidence="15">
    <location>
        <position position="382"/>
    </location>
</feature>
<protein>
    <recommendedName>
        <fullName evidence="3 12">Pyruvate kinase</fullName>
        <ecNumber evidence="3 12">2.7.1.40</ecNumber>
    </recommendedName>
</protein>
<keyword evidence="6" id="KW-0547">Nucleotide-binding</keyword>
<keyword evidence="9 13" id="KW-0460">Magnesium</keyword>
<keyword evidence="4 13" id="KW-0808">Transferase</keyword>
<dbReference type="InterPro" id="IPR015793">
    <property type="entry name" value="Pyrv_Knase_brl"/>
</dbReference>
<evidence type="ECO:0000313" key="15">
    <source>
        <dbReference type="EMBL" id="RZO73857.1"/>
    </source>
</evidence>
<evidence type="ECO:0000256" key="3">
    <source>
        <dbReference type="ARBA" id="ARBA00012142"/>
    </source>
</evidence>
<proteinExistence type="inferred from homology"/>
<comment type="catalytic activity">
    <reaction evidence="13">
        <text>pyruvate + ATP = phosphoenolpyruvate + ADP + H(+)</text>
        <dbReference type="Rhea" id="RHEA:18157"/>
        <dbReference type="ChEBI" id="CHEBI:15361"/>
        <dbReference type="ChEBI" id="CHEBI:15378"/>
        <dbReference type="ChEBI" id="CHEBI:30616"/>
        <dbReference type="ChEBI" id="CHEBI:58702"/>
        <dbReference type="ChEBI" id="CHEBI:456216"/>
        <dbReference type="EC" id="2.7.1.40"/>
    </reaction>
</comment>
<evidence type="ECO:0000256" key="12">
    <source>
        <dbReference type="NCBIfam" id="TIGR01064"/>
    </source>
</evidence>
<dbReference type="NCBIfam" id="TIGR01064">
    <property type="entry name" value="pyruv_kin"/>
    <property type="match status" value="1"/>
</dbReference>
<dbReference type="UniPathway" id="UPA00109">
    <property type="reaction ID" value="UER00188"/>
</dbReference>
<dbReference type="SUPFAM" id="SSF51621">
    <property type="entry name" value="Phosphoenolpyruvate/pyruvate domain"/>
    <property type="match status" value="1"/>
</dbReference>
<name>A0A520RUH8_9GAMM</name>
<evidence type="ECO:0000256" key="9">
    <source>
        <dbReference type="ARBA" id="ARBA00022842"/>
    </source>
</evidence>
<dbReference type="GO" id="GO:0030955">
    <property type="term" value="F:potassium ion binding"/>
    <property type="evidence" value="ECO:0007669"/>
    <property type="project" value="UniProtKB-UniRule"/>
</dbReference>
<reference evidence="15 16" key="1">
    <citation type="submission" date="2019-02" db="EMBL/GenBank/DDBJ databases">
        <title>Prokaryotic population dynamics and viral predation in marine succession experiment using metagenomics: the confinement effect.</title>
        <authorList>
            <person name="Haro-Moreno J.M."/>
            <person name="Rodriguez-Valera F."/>
            <person name="Lopez-Perez M."/>
        </authorList>
    </citation>
    <scope>NUCLEOTIDE SEQUENCE [LARGE SCALE GENOMIC DNA]</scope>
    <source>
        <strain evidence="15">MED-G158</strain>
    </source>
</reference>
<evidence type="ECO:0000256" key="1">
    <source>
        <dbReference type="ARBA" id="ARBA00004997"/>
    </source>
</evidence>
<dbReference type="Gene3D" id="3.40.1380.20">
    <property type="entry name" value="Pyruvate kinase, C-terminal domain"/>
    <property type="match status" value="1"/>
</dbReference>
<dbReference type="GO" id="GO:0004743">
    <property type="term" value="F:pyruvate kinase activity"/>
    <property type="evidence" value="ECO:0007669"/>
    <property type="project" value="UniProtKB-UniRule"/>
</dbReference>
<dbReference type="Pfam" id="PF00224">
    <property type="entry name" value="PK"/>
    <property type="match status" value="1"/>
</dbReference>
<dbReference type="Gene3D" id="3.20.20.60">
    <property type="entry name" value="Phosphoenolpyruvate-binding domains"/>
    <property type="match status" value="1"/>
</dbReference>